<dbReference type="EMBL" id="JYDQ01000166">
    <property type="protein sequence ID" value="KRY12390.1"/>
    <property type="molecule type" value="Genomic_DNA"/>
</dbReference>
<evidence type="ECO:0000313" key="1">
    <source>
        <dbReference type="EMBL" id="KRY12390.1"/>
    </source>
</evidence>
<sequence>MPLSFNGKSISNNQLKNASKNLDHPVHSCPCCTRINSRSFAKIAPFPVVRICAKRSFENTSLDLAGRAKERVNKNYIFSFTCMRTWAVHLEVVSEMTTPQLLQAL</sequence>
<keyword evidence="2" id="KW-1185">Reference proteome</keyword>
<dbReference type="GO" id="GO:0003676">
    <property type="term" value="F:nucleic acid binding"/>
    <property type="evidence" value="ECO:0007669"/>
    <property type="project" value="InterPro"/>
</dbReference>
<name>A0A0V0ZID3_9BILA</name>
<gene>
    <name evidence="1" type="ORF">T12_9963</name>
</gene>
<proteinExistence type="predicted"/>
<dbReference type="AlphaFoldDB" id="A0A0V0ZID3"/>
<dbReference type="Gene3D" id="3.30.420.10">
    <property type="entry name" value="Ribonuclease H-like superfamily/Ribonuclease H"/>
    <property type="match status" value="1"/>
</dbReference>
<dbReference type="InterPro" id="IPR036397">
    <property type="entry name" value="RNaseH_sf"/>
</dbReference>
<dbReference type="Proteomes" id="UP000054783">
    <property type="component" value="Unassembled WGS sequence"/>
</dbReference>
<evidence type="ECO:0000313" key="2">
    <source>
        <dbReference type="Proteomes" id="UP000054783"/>
    </source>
</evidence>
<accession>A0A0V0ZID3</accession>
<comment type="caution">
    <text evidence="1">The sequence shown here is derived from an EMBL/GenBank/DDBJ whole genome shotgun (WGS) entry which is preliminary data.</text>
</comment>
<dbReference type="OrthoDB" id="5984724at2759"/>
<protein>
    <submittedName>
        <fullName evidence="1">Uncharacterized protein</fullName>
    </submittedName>
</protein>
<reference evidence="1 2" key="1">
    <citation type="submission" date="2015-01" db="EMBL/GenBank/DDBJ databases">
        <title>Evolution of Trichinella species and genotypes.</title>
        <authorList>
            <person name="Korhonen P.K."/>
            <person name="Edoardo P."/>
            <person name="Giuseppe L.R."/>
            <person name="Gasser R.B."/>
        </authorList>
    </citation>
    <scope>NUCLEOTIDE SEQUENCE [LARGE SCALE GENOMIC DNA]</scope>
    <source>
        <strain evidence="1">ISS2496</strain>
    </source>
</reference>
<organism evidence="1 2">
    <name type="scientific">Trichinella patagoniensis</name>
    <dbReference type="NCBI Taxonomy" id="990121"/>
    <lineage>
        <taxon>Eukaryota</taxon>
        <taxon>Metazoa</taxon>
        <taxon>Ecdysozoa</taxon>
        <taxon>Nematoda</taxon>
        <taxon>Enoplea</taxon>
        <taxon>Dorylaimia</taxon>
        <taxon>Trichinellida</taxon>
        <taxon>Trichinellidae</taxon>
        <taxon>Trichinella</taxon>
    </lineage>
</organism>